<dbReference type="Proteomes" id="UP001187192">
    <property type="component" value="Unassembled WGS sequence"/>
</dbReference>
<organism evidence="3 4">
    <name type="scientific">Ficus carica</name>
    <name type="common">Common fig</name>
    <dbReference type="NCBI Taxonomy" id="3494"/>
    <lineage>
        <taxon>Eukaryota</taxon>
        <taxon>Viridiplantae</taxon>
        <taxon>Streptophyta</taxon>
        <taxon>Embryophyta</taxon>
        <taxon>Tracheophyta</taxon>
        <taxon>Spermatophyta</taxon>
        <taxon>Magnoliopsida</taxon>
        <taxon>eudicotyledons</taxon>
        <taxon>Gunneridae</taxon>
        <taxon>Pentapetalae</taxon>
        <taxon>rosids</taxon>
        <taxon>fabids</taxon>
        <taxon>Rosales</taxon>
        <taxon>Moraceae</taxon>
        <taxon>Ficeae</taxon>
        <taxon>Ficus</taxon>
    </lineage>
</organism>
<protein>
    <recommendedName>
        <fullName evidence="5">Exonuclease V</fullName>
    </recommendedName>
</protein>
<dbReference type="InterPro" id="IPR019190">
    <property type="entry name" value="EXOV"/>
</dbReference>
<keyword evidence="4" id="KW-1185">Reference proteome</keyword>
<dbReference type="Gene3D" id="3.90.320.10">
    <property type="match status" value="1"/>
</dbReference>
<name>A0AA87ZE90_FICCA</name>
<dbReference type="GO" id="GO:0045145">
    <property type="term" value="F:single-stranded DNA 5'-3' DNA exonuclease activity"/>
    <property type="evidence" value="ECO:0007669"/>
    <property type="project" value="InterPro"/>
</dbReference>
<evidence type="ECO:0000313" key="3">
    <source>
        <dbReference type="EMBL" id="GMN24613.1"/>
    </source>
</evidence>
<comment type="caution">
    <text evidence="3">The sequence shown here is derived from an EMBL/GenBank/DDBJ whole genome shotgun (WGS) entry which is preliminary data.</text>
</comment>
<dbReference type="AlphaFoldDB" id="A0AA87ZE90"/>
<evidence type="ECO:0000256" key="2">
    <source>
        <dbReference type="SAM" id="MobiDB-lite"/>
    </source>
</evidence>
<evidence type="ECO:0008006" key="5">
    <source>
        <dbReference type="Google" id="ProtNLM"/>
    </source>
</evidence>
<dbReference type="GO" id="GO:0036297">
    <property type="term" value="P:interstrand cross-link repair"/>
    <property type="evidence" value="ECO:0007669"/>
    <property type="project" value="TreeGrafter"/>
</dbReference>
<reference evidence="3" key="1">
    <citation type="submission" date="2023-07" db="EMBL/GenBank/DDBJ databases">
        <title>draft genome sequence of fig (Ficus carica).</title>
        <authorList>
            <person name="Takahashi T."/>
            <person name="Nishimura K."/>
        </authorList>
    </citation>
    <scope>NUCLEOTIDE SEQUENCE</scope>
</reference>
<evidence type="ECO:0000256" key="1">
    <source>
        <dbReference type="ARBA" id="ARBA00009797"/>
    </source>
</evidence>
<feature type="region of interest" description="Disordered" evidence="2">
    <location>
        <begin position="1"/>
        <end position="32"/>
    </location>
</feature>
<dbReference type="PANTHER" id="PTHR14464">
    <property type="entry name" value="EXONUCLEASE V"/>
    <property type="match status" value="1"/>
</dbReference>
<dbReference type="Pfam" id="PF09810">
    <property type="entry name" value="Exo5"/>
    <property type="match status" value="3"/>
</dbReference>
<sequence length="410" mass="46588">MTEPPSEIRSGSSPINDNNFNDNNGSSRGVPEIPTEIVSDEEMALLEAAPAMASAGSSLSSSSHSLFHRNVRSVDSITALSKRGFPASPDMEDFGATRKKTRFPDSFLLRFRKKMALSVTDLTSTEWCEKQKELSLLGKPIVNEAMRYGIARHAKLEEEVVKKVKFLGPSVEDGWALKLLNFITGVNQLLSEGLTRELPLISYIEGEWVVGVIDEIRMPGSETERNPLLVDTKTRVRPTLPSEAQRRKGRFQLMCYKRMWDDLVSNNFPTKKFFDYYSLNPYHILSKEIIEGTADLGFPAKTLEDVMRYYINTCTTLLPAQDQLLLRYEYQPDNSVLGEDQFAYDFDWLKKQINSCLEFWRGEREASYTPEEERWKCRFCQFASVCPVNTKLETSTSSPTKSTSDDKPIS</sequence>
<gene>
    <name evidence="3" type="ORF">TIFTF001_000637</name>
</gene>
<dbReference type="EMBL" id="BTGU01000001">
    <property type="protein sequence ID" value="GMN24613.1"/>
    <property type="molecule type" value="Genomic_DNA"/>
</dbReference>
<accession>A0AA87ZE90</accession>
<dbReference type="PANTHER" id="PTHR14464:SF4">
    <property type="entry name" value="EXONUCLEASE V"/>
    <property type="match status" value="1"/>
</dbReference>
<proteinExistence type="inferred from homology"/>
<evidence type="ECO:0000313" key="4">
    <source>
        <dbReference type="Proteomes" id="UP001187192"/>
    </source>
</evidence>
<dbReference type="GO" id="GO:0005634">
    <property type="term" value="C:nucleus"/>
    <property type="evidence" value="ECO:0007669"/>
    <property type="project" value="TreeGrafter"/>
</dbReference>
<dbReference type="InterPro" id="IPR011604">
    <property type="entry name" value="PDDEXK-like_dom_sf"/>
</dbReference>
<comment type="similarity">
    <text evidence="1">Belongs to the EXO5 family.</text>
</comment>